<keyword evidence="4" id="KW-0808">Transferase</keyword>
<dbReference type="InterPro" id="IPR002178">
    <property type="entry name" value="PTS_EIIA_type-2_dom"/>
</dbReference>
<dbReference type="EC" id="2.7.1.-" evidence="4"/>
<gene>
    <name evidence="4" type="primary">fryA</name>
    <name evidence="4" type="ORF">NCTC12413_02112</name>
    <name evidence="3" type="ORF">SAR03_06450</name>
</gene>
<dbReference type="CDD" id="cd00211">
    <property type="entry name" value="PTS_IIA_fru"/>
    <property type="match status" value="1"/>
</dbReference>
<dbReference type="PANTHER" id="PTHR47738:SF3">
    <property type="entry name" value="PHOSPHOTRANSFERASE SYSTEM MANNITOL_FRUCTOSE-SPECIFIC IIA DOMAIN CONTAINING PROTEIN"/>
    <property type="match status" value="1"/>
</dbReference>
<dbReference type="SUPFAM" id="SSF55804">
    <property type="entry name" value="Phoshotransferase/anion transport protein"/>
    <property type="match status" value="1"/>
</dbReference>
<organism evidence="4 5">
    <name type="scientific">Staphylococcus arlettae</name>
    <dbReference type="NCBI Taxonomy" id="29378"/>
    <lineage>
        <taxon>Bacteria</taxon>
        <taxon>Bacillati</taxon>
        <taxon>Bacillota</taxon>
        <taxon>Bacilli</taxon>
        <taxon>Bacillales</taxon>
        <taxon>Staphylococcaceae</taxon>
        <taxon>Staphylococcus</taxon>
    </lineage>
</organism>
<evidence type="ECO:0000313" key="4">
    <source>
        <dbReference type="EMBL" id="SUJ23130.1"/>
    </source>
</evidence>
<dbReference type="PANTHER" id="PTHR47738">
    <property type="entry name" value="PTS SYSTEM FRUCTOSE-LIKE EIIA COMPONENT-RELATED"/>
    <property type="match status" value="1"/>
</dbReference>
<dbReference type="GO" id="GO:0016740">
    <property type="term" value="F:transferase activity"/>
    <property type="evidence" value="ECO:0007669"/>
    <property type="project" value="UniProtKB-KW"/>
</dbReference>
<dbReference type="Proteomes" id="UP000254956">
    <property type="component" value="Unassembled WGS sequence"/>
</dbReference>
<evidence type="ECO:0000259" key="2">
    <source>
        <dbReference type="PROSITE" id="PS51094"/>
    </source>
</evidence>
<dbReference type="STRING" id="1212545.SARL_05510"/>
<proteinExistence type="predicted"/>
<evidence type="ECO:0000313" key="3">
    <source>
        <dbReference type="EMBL" id="GEP99607.1"/>
    </source>
</evidence>
<keyword evidence="6" id="KW-1185">Reference proteome</keyword>
<name>A0A2T7BVD4_9STAP</name>
<dbReference type="RefSeq" id="WP_002509837.1">
    <property type="nucleotide sequence ID" value="NZ_BKAV01000003.1"/>
</dbReference>
<keyword evidence="3" id="KW-0762">Sugar transport</keyword>
<protein>
    <submittedName>
        <fullName evidence="3">PTS sugar transporter subunit IIA</fullName>
    </submittedName>
    <submittedName>
        <fullName evidence="4">PTS system, galactitol-specific IIA component</fullName>
        <ecNumber evidence="4">2.7.1.-</ecNumber>
    </submittedName>
</protein>
<comment type="subunit">
    <text evidence="1">Homodimer or homotrimer. Seems to be a monomer when not phosphorylated.</text>
</comment>
<reference evidence="4 5" key="1">
    <citation type="submission" date="2018-06" db="EMBL/GenBank/DDBJ databases">
        <authorList>
            <consortium name="Pathogen Informatics"/>
            <person name="Doyle S."/>
        </authorList>
    </citation>
    <scope>NUCLEOTIDE SEQUENCE [LARGE SCALE GENOMIC DNA]</scope>
    <source>
        <strain evidence="4 5">NCTC12413</strain>
    </source>
</reference>
<evidence type="ECO:0000313" key="6">
    <source>
        <dbReference type="Proteomes" id="UP000321598"/>
    </source>
</evidence>
<accession>A0A2T7BVD4</accession>
<dbReference type="InterPro" id="IPR051541">
    <property type="entry name" value="PTS_SugarTrans_NitroReg"/>
</dbReference>
<dbReference type="AlphaFoldDB" id="A0A2T7BVD4"/>
<dbReference type="Proteomes" id="UP000321598">
    <property type="component" value="Unassembled WGS sequence"/>
</dbReference>
<sequence length="154" mass="16766">MTKISIESSNVLLDVQVESASEALQQLSQTLFQNGYVKASYESAVIAREQEFPTGLPTNYCGVAIPHTDPQHVNDKAIGIAVLAEAVPFVMMGETEATTPVKIIFMLAMDKGDAQLTLLQKLMSLLQNDETLATLAEATNKETIVRVIEQQLAE</sequence>
<reference evidence="3 6" key="2">
    <citation type="submission" date="2019-07" db="EMBL/GenBank/DDBJ databases">
        <title>Whole genome shotgun sequence of Staphylococcus arlettae NBRC 109765.</title>
        <authorList>
            <person name="Hosoyama A."/>
            <person name="Uohara A."/>
            <person name="Ohji S."/>
            <person name="Ichikawa N."/>
        </authorList>
    </citation>
    <scope>NUCLEOTIDE SEQUENCE [LARGE SCALE GENOMIC DNA]</scope>
    <source>
        <strain evidence="3 6">NBRC 109765</strain>
    </source>
</reference>
<dbReference type="EMBL" id="BKAV01000003">
    <property type="protein sequence ID" value="GEP99607.1"/>
    <property type="molecule type" value="Genomic_DNA"/>
</dbReference>
<feature type="domain" description="PTS EIIA type-2" evidence="2">
    <location>
        <begin position="4"/>
        <end position="151"/>
    </location>
</feature>
<dbReference type="OrthoDB" id="370976at2"/>
<dbReference type="Pfam" id="PF00359">
    <property type="entry name" value="PTS_EIIA_2"/>
    <property type="match status" value="1"/>
</dbReference>
<keyword evidence="3" id="KW-0813">Transport</keyword>
<dbReference type="PROSITE" id="PS51094">
    <property type="entry name" value="PTS_EIIA_TYPE_2"/>
    <property type="match status" value="1"/>
</dbReference>
<evidence type="ECO:0000313" key="5">
    <source>
        <dbReference type="Proteomes" id="UP000254956"/>
    </source>
</evidence>
<dbReference type="Gene3D" id="3.40.930.10">
    <property type="entry name" value="Mannitol-specific EII, Chain A"/>
    <property type="match status" value="1"/>
</dbReference>
<evidence type="ECO:0000256" key="1">
    <source>
        <dbReference type="ARBA" id="ARBA00011798"/>
    </source>
</evidence>
<dbReference type="EMBL" id="UGZE01000001">
    <property type="protein sequence ID" value="SUJ23130.1"/>
    <property type="molecule type" value="Genomic_DNA"/>
</dbReference>
<dbReference type="InterPro" id="IPR016152">
    <property type="entry name" value="PTrfase/Anion_transptr"/>
</dbReference>